<feature type="transmembrane region" description="Helical" evidence="1">
    <location>
        <begin position="91"/>
        <end position="108"/>
    </location>
</feature>
<evidence type="ECO:0000313" key="3">
    <source>
        <dbReference type="Proteomes" id="UP000316471"/>
    </source>
</evidence>
<feature type="transmembrane region" description="Helical" evidence="1">
    <location>
        <begin position="25"/>
        <end position="45"/>
    </location>
</feature>
<comment type="caution">
    <text evidence="2">The sequence shown here is derived from an EMBL/GenBank/DDBJ whole genome shotgun (WGS) entry which is preliminary data.</text>
</comment>
<sequence>MPHADRLQQDLDYLSRTVRHRERPVGTPAIYFLWALIVLVGFALPDLAPRVAGAYWCVVGIGGGLLSWWLGARDARVTGVSDPELGKRYGYHWLIGGIGFLLAALPVALGRAPIESAVGTFMLVAGLSYAFAGLHLNRPILWSGLLMLAAYGVMVVAQPPYAWTFTGIAIAASLLWAGLSAQRQRRAGALQ</sequence>
<feature type="transmembrane region" description="Helical" evidence="1">
    <location>
        <begin position="114"/>
        <end position="132"/>
    </location>
</feature>
<feature type="transmembrane region" description="Helical" evidence="1">
    <location>
        <begin position="51"/>
        <end position="70"/>
    </location>
</feature>
<keyword evidence="3" id="KW-1185">Reference proteome</keyword>
<proteinExistence type="predicted"/>
<reference evidence="2 3" key="1">
    <citation type="journal article" date="2015" name="Stand. Genomic Sci.">
        <title>Genomic Encyclopedia of Bacterial and Archaeal Type Strains, Phase III: the genomes of soil and plant-associated and newly described type strains.</title>
        <authorList>
            <person name="Whitman W.B."/>
            <person name="Woyke T."/>
            <person name="Klenk H.P."/>
            <person name="Zhou Y."/>
            <person name="Lilburn T.G."/>
            <person name="Beck B.J."/>
            <person name="De Vos P."/>
            <person name="Vandamme P."/>
            <person name="Eisen J.A."/>
            <person name="Garrity G."/>
            <person name="Hugenholtz P."/>
            <person name="Kyrpides N.C."/>
        </authorList>
    </citation>
    <scope>NUCLEOTIDE SEQUENCE [LARGE SCALE GENOMIC DNA]</scope>
    <source>
        <strain evidence="2 3">CGMCC 1.10136</strain>
    </source>
</reference>
<dbReference type="EMBL" id="VLKP01000001">
    <property type="protein sequence ID" value="TWI14380.1"/>
    <property type="molecule type" value="Genomic_DNA"/>
</dbReference>
<dbReference type="Proteomes" id="UP000316471">
    <property type="component" value="Unassembled WGS sequence"/>
</dbReference>
<feature type="transmembrane region" description="Helical" evidence="1">
    <location>
        <begin position="139"/>
        <end position="157"/>
    </location>
</feature>
<protein>
    <submittedName>
        <fullName evidence="2">Uncharacterized protein</fullName>
    </submittedName>
</protein>
<dbReference type="OrthoDB" id="6021668at2"/>
<feature type="transmembrane region" description="Helical" evidence="1">
    <location>
        <begin position="163"/>
        <end position="181"/>
    </location>
</feature>
<evidence type="ECO:0000256" key="1">
    <source>
        <dbReference type="SAM" id="Phobius"/>
    </source>
</evidence>
<organism evidence="2 3">
    <name type="scientific">Aerolutibacter ruishenii</name>
    <dbReference type="NCBI Taxonomy" id="686800"/>
    <lineage>
        <taxon>Bacteria</taxon>
        <taxon>Pseudomonadati</taxon>
        <taxon>Pseudomonadota</taxon>
        <taxon>Gammaproteobacteria</taxon>
        <taxon>Lysobacterales</taxon>
        <taxon>Lysobacteraceae</taxon>
        <taxon>Aerolutibacter</taxon>
    </lineage>
</organism>
<keyword evidence="1" id="KW-0812">Transmembrane</keyword>
<gene>
    <name evidence="2" type="ORF">IP93_00377</name>
</gene>
<name>A0A562M3C8_9GAMM</name>
<evidence type="ECO:0000313" key="2">
    <source>
        <dbReference type="EMBL" id="TWI14380.1"/>
    </source>
</evidence>
<keyword evidence="1" id="KW-1133">Transmembrane helix</keyword>
<accession>A0A562M3C8</accession>
<keyword evidence="1" id="KW-0472">Membrane</keyword>
<dbReference type="RefSeq" id="WP_158636247.1">
    <property type="nucleotide sequence ID" value="NZ_VLKP01000001.1"/>
</dbReference>
<dbReference type="AlphaFoldDB" id="A0A562M3C8"/>